<dbReference type="InterPro" id="IPR035985">
    <property type="entry name" value="Ubiquitin-activating_enz"/>
</dbReference>
<dbReference type="Gene3D" id="3.40.50.720">
    <property type="entry name" value="NAD(P)-binding Rossmann-like Domain"/>
    <property type="match status" value="2"/>
</dbReference>
<gene>
    <name evidence="7" type="ORF">SNE40_017921</name>
</gene>
<dbReference type="EMBL" id="JAZGQO010000011">
    <property type="protein sequence ID" value="KAK6174690.1"/>
    <property type="molecule type" value="Genomic_DNA"/>
</dbReference>
<feature type="domain" description="THIF-type NAD/FAD binding fold" evidence="6">
    <location>
        <begin position="15"/>
        <end position="550"/>
    </location>
</feature>
<sequence length="555" mass="62847">MAAVTKSGLDKNNKYDRQLRLWGDHGQSALESARVCLINATATGTEILKNLILPGIGSFTIIDEHKVQGEDVGNNFFLSKESIGSSRARTATELLSELNEDVSGDFIEESPSNLIENNPDFFASFTIVIATNMDEKSLLQLGELLWNLHVPLLICRCYGFIGYIRLVVKEHNVIESHPDSTHEDLRLDRPIPAFVTLCDSLDMSSMNKKDHSHTPWLIVLYKYLQQWKDSHGGELPKIYKEKSQLKELIRNGVLKNKDGVPEDEENFDEAVRNVNTALHPTSVPSDVQKLFKDPACLNLTSESRPFWILTRAVKDFVEHEGKGALPVRGTIPDMTSDSERYIKLQSVYRDQAAKDVSDVTRRVHKLLQELGQDEPLLDCNQFKTSSLLHSNPCSISEKDIKTFCRNSAFLRVIRCRSLKDEYNPETANVTLIGQHLEDEDGDDVVFYTLLRSVDKFYEKYNHYPGYYTQQVESDITELKACLSKLLQDWSLSSTVKDDYIHEMCRYGASELHTISAYIGGVAAQEAIKMITGQFLPINNTYIYNAMKQSSTTLDL</sequence>
<dbReference type="Proteomes" id="UP001347796">
    <property type="component" value="Unassembled WGS sequence"/>
</dbReference>
<dbReference type="InterPro" id="IPR000594">
    <property type="entry name" value="ThiF_NAD_FAD-bd"/>
</dbReference>
<comment type="similarity">
    <text evidence="2 5">Belongs to the ubiquitin-activating E1 family. ULA1 subfamily.</text>
</comment>
<evidence type="ECO:0000259" key="6">
    <source>
        <dbReference type="Pfam" id="PF00899"/>
    </source>
</evidence>
<dbReference type="CDD" id="cd01493">
    <property type="entry name" value="APPBP1_RUB"/>
    <property type="match status" value="1"/>
</dbReference>
<dbReference type="PIRSF" id="PIRSF039099">
    <property type="entry name" value="APP-BP1"/>
    <property type="match status" value="1"/>
</dbReference>
<evidence type="ECO:0000256" key="3">
    <source>
        <dbReference type="ARBA" id="ARBA00015407"/>
    </source>
</evidence>
<dbReference type="InterPro" id="IPR045886">
    <property type="entry name" value="ThiF/MoeB/HesA"/>
</dbReference>
<dbReference type="SUPFAM" id="SSF69572">
    <property type="entry name" value="Activating enzymes of the ubiquitin-like proteins"/>
    <property type="match status" value="1"/>
</dbReference>
<accession>A0AAN8PQJ6</accession>
<dbReference type="Pfam" id="PF00899">
    <property type="entry name" value="ThiF"/>
    <property type="match status" value="1"/>
</dbReference>
<dbReference type="InterPro" id="IPR030667">
    <property type="entry name" value="APP-BP1"/>
</dbReference>
<dbReference type="AlphaFoldDB" id="A0AAN8PQJ6"/>
<dbReference type="PANTHER" id="PTHR10953:SF29">
    <property type="entry name" value="NEDD8-ACTIVATING ENZYME E1 REGULATORY SUBUNIT"/>
    <property type="match status" value="1"/>
</dbReference>
<comment type="caution">
    <text evidence="7">The sequence shown here is derived from an EMBL/GenBank/DDBJ whole genome shotgun (WGS) entry which is preliminary data.</text>
</comment>
<evidence type="ECO:0000313" key="7">
    <source>
        <dbReference type="EMBL" id="KAK6174690.1"/>
    </source>
</evidence>
<comment type="pathway">
    <text evidence="1 5">Protein modification; protein neddylation.</text>
</comment>
<evidence type="ECO:0000313" key="8">
    <source>
        <dbReference type="Proteomes" id="UP001347796"/>
    </source>
</evidence>
<dbReference type="PANTHER" id="PTHR10953">
    <property type="entry name" value="UBIQUITIN-ACTIVATING ENZYME E1"/>
    <property type="match status" value="1"/>
</dbReference>
<evidence type="ECO:0000256" key="1">
    <source>
        <dbReference type="ARBA" id="ARBA00005032"/>
    </source>
</evidence>
<dbReference type="GO" id="GO:0019781">
    <property type="term" value="F:NEDD8 activating enzyme activity"/>
    <property type="evidence" value="ECO:0007669"/>
    <property type="project" value="UniProtKB-UniRule"/>
</dbReference>
<keyword evidence="8" id="KW-1185">Reference proteome</keyword>
<protein>
    <recommendedName>
        <fullName evidence="3 5">NEDD8-activating enzyme E1 regulatory subunit</fullName>
    </recommendedName>
</protein>
<keyword evidence="4 5" id="KW-0833">Ubl conjugation pathway</keyword>
<evidence type="ECO:0000256" key="5">
    <source>
        <dbReference type="PIRNR" id="PIRNR039099"/>
    </source>
</evidence>
<reference evidence="7 8" key="1">
    <citation type="submission" date="2024-01" db="EMBL/GenBank/DDBJ databases">
        <title>The genome of the rayed Mediterranean limpet Patella caerulea (Linnaeus, 1758).</title>
        <authorList>
            <person name="Anh-Thu Weber A."/>
            <person name="Halstead-Nussloch G."/>
        </authorList>
    </citation>
    <scope>NUCLEOTIDE SEQUENCE [LARGE SCALE GENOMIC DNA]</scope>
    <source>
        <strain evidence="7">AATW-2023a</strain>
        <tissue evidence="7">Whole specimen</tissue>
    </source>
</reference>
<proteinExistence type="inferred from homology"/>
<evidence type="ECO:0000256" key="4">
    <source>
        <dbReference type="ARBA" id="ARBA00022786"/>
    </source>
</evidence>
<dbReference type="FunFam" id="3.40.50.720:FF:000187">
    <property type="entry name" value="NEDD8-activating enzyme E1 regulatory subunit"/>
    <property type="match status" value="1"/>
</dbReference>
<dbReference type="GO" id="GO:0005737">
    <property type="term" value="C:cytoplasm"/>
    <property type="evidence" value="ECO:0007669"/>
    <property type="project" value="TreeGrafter"/>
</dbReference>
<organism evidence="7 8">
    <name type="scientific">Patella caerulea</name>
    <name type="common">Rayed Mediterranean limpet</name>
    <dbReference type="NCBI Taxonomy" id="87958"/>
    <lineage>
        <taxon>Eukaryota</taxon>
        <taxon>Metazoa</taxon>
        <taxon>Spiralia</taxon>
        <taxon>Lophotrochozoa</taxon>
        <taxon>Mollusca</taxon>
        <taxon>Gastropoda</taxon>
        <taxon>Patellogastropoda</taxon>
        <taxon>Patelloidea</taxon>
        <taxon>Patellidae</taxon>
        <taxon>Patella</taxon>
    </lineage>
</organism>
<dbReference type="GO" id="GO:0045116">
    <property type="term" value="P:protein neddylation"/>
    <property type="evidence" value="ECO:0007669"/>
    <property type="project" value="UniProtKB-UniRule"/>
</dbReference>
<name>A0AAN8PQJ6_PATCE</name>
<evidence type="ECO:0000256" key="2">
    <source>
        <dbReference type="ARBA" id="ARBA00006868"/>
    </source>
</evidence>